<evidence type="ECO:0000313" key="3">
    <source>
        <dbReference type="Proteomes" id="UP000198935"/>
    </source>
</evidence>
<dbReference type="InterPro" id="IPR053024">
    <property type="entry name" value="Fungal_surface_NADase"/>
</dbReference>
<gene>
    <name evidence="2" type="ORF">SAMN05421736_11535</name>
</gene>
<proteinExistence type="predicted"/>
<dbReference type="Proteomes" id="UP000198935">
    <property type="component" value="Unassembled WGS sequence"/>
</dbReference>
<dbReference type="PANTHER" id="PTHR42059:SF1">
    <property type="entry name" value="TNT DOMAIN-CONTAINING PROTEIN"/>
    <property type="match status" value="1"/>
</dbReference>
<feature type="domain" description="TNT" evidence="1">
    <location>
        <begin position="113"/>
        <end position="212"/>
    </location>
</feature>
<dbReference type="GO" id="GO:0050135">
    <property type="term" value="F:NADP+ nucleosidase activity"/>
    <property type="evidence" value="ECO:0007669"/>
    <property type="project" value="InterPro"/>
</dbReference>
<dbReference type="STRING" id="1503961.SAMN05421736_11535"/>
<name>A0A1H3TK51_9BACI</name>
<sequence length="213" mass="23772">MAVDDLGNLFHVPAENKHTLEKLTTNKFKPDGVGVGGGLVNDVGEAKKLISQADRNKLNGWKYAPNDELYLKYKDVYDNPKYFNQETGDITWPGTKGDPNIDGFVNGEYKIETLKPGTEIDRYGSNPSGQYFSPAGSSYESRALPPHMSEQPYTKYRVVKDFDVKSGKIAPWFDEVGGGIQFNSQIKILDKYGDAYDATVENLVKLGYIKKID</sequence>
<dbReference type="Pfam" id="PF14021">
    <property type="entry name" value="TNT"/>
    <property type="match status" value="1"/>
</dbReference>
<reference evidence="3" key="1">
    <citation type="submission" date="2016-10" db="EMBL/GenBank/DDBJ databases">
        <authorList>
            <person name="Varghese N."/>
            <person name="Submissions S."/>
        </authorList>
    </citation>
    <scope>NUCLEOTIDE SEQUENCE [LARGE SCALE GENOMIC DNA]</scope>
    <source>
        <strain evidence="3">SP</strain>
    </source>
</reference>
<dbReference type="EMBL" id="FNPI01000015">
    <property type="protein sequence ID" value="SDZ50624.1"/>
    <property type="molecule type" value="Genomic_DNA"/>
</dbReference>
<dbReference type="PANTHER" id="PTHR42059">
    <property type="entry name" value="TNT DOMAIN-CONTAINING PROTEIN"/>
    <property type="match status" value="1"/>
</dbReference>
<dbReference type="InterPro" id="IPR025331">
    <property type="entry name" value="TNT"/>
</dbReference>
<dbReference type="OrthoDB" id="6636741at2"/>
<organism evidence="2 3">
    <name type="scientific">Evansella caseinilytica</name>
    <dbReference type="NCBI Taxonomy" id="1503961"/>
    <lineage>
        <taxon>Bacteria</taxon>
        <taxon>Bacillati</taxon>
        <taxon>Bacillota</taxon>
        <taxon>Bacilli</taxon>
        <taxon>Bacillales</taxon>
        <taxon>Bacillaceae</taxon>
        <taxon>Evansella</taxon>
    </lineage>
</organism>
<accession>A0A1H3TK51</accession>
<protein>
    <recommendedName>
        <fullName evidence="1">TNT domain-containing protein</fullName>
    </recommendedName>
</protein>
<dbReference type="AlphaFoldDB" id="A0A1H3TK51"/>
<keyword evidence="3" id="KW-1185">Reference proteome</keyword>
<evidence type="ECO:0000313" key="2">
    <source>
        <dbReference type="EMBL" id="SDZ50624.1"/>
    </source>
</evidence>
<evidence type="ECO:0000259" key="1">
    <source>
        <dbReference type="Pfam" id="PF14021"/>
    </source>
</evidence>